<evidence type="ECO:0000313" key="1">
    <source>
        <dbReference type="EMBL" id="PRY55220.1"/>
    </source>
</evidence>
<dbReference type="SUPFAM" id="SSF49464">
    <property type="entry name" value="Carboxypeptidase regulatory domain-like"/>
    <property type="match status" value="1"/>
</dbReference>
<dbReference type="NCBIfam" id="NF047436">
    <property type="entry name" value="LA_2272_repeat"/>
    <property type="match status" value="1"/>
</dbReference>
<accession>A0A2T0UBA4</accession>
<sequence>MKANLIFTLFAFFLVPVFGQHTSPVYRSNLSRKISLNINRQPLQNVLNAISKQGGFNFSYTGAILQKDSIISFSAQNKTIREVLEQLFRGDVEFKESGNYIILRPTSRRFSVVPENIYTQRKLYEIEGYVYDERSGETVKEASVYEKKLLRSTLTDEKGFFKLKFKKAQEGIVLTVSKENFRDTSLQFLSAITVSAQGYVDDDSNAGPSNRVERFGFGRFLTSSRQRIQSLNIPDFIANSPFQASLMPGLSSHGMLSSQIVNKGSLNLFGGYTAGVDGVELGGIFNVTKKDVKKVQLAGMLNVVGGSVNGVQAGGLANLVLDSTDGVQAAGLANTVRGSIHGVQAAGIINASLDKLYGVQVAGIVNLAAKSVRGTQIAGMANINGGSLKGSQIAGILNYSKNMHGTQIGLVNVADTSSGVGFGLLNLVRKGYHKVSISSNEVLNTNISIKTGNAKLYTMLIGGMNVSDSKKVYSAGIGWGHDFIFNHRLSLAAELLSQFLYLGKPVNNHYLNKAQTHLQFKATKFITVFAGPSYSVYYSKAIGIAGEGYKTDIAPRYSRSFSDKVRAWIGWNAGLILM</sequence>
<name>A0A2T0UBA4_9SPHI</name>
<evidence type="ECO:0008006" key="3">
    <source>
        <dbReference type="Google" id="ProtNLM"/>
    </source>
</evidence>
<reference evidence="1 2" key="1">
    <citation type="submission" date="2018-03" db="EMBL/GenBank/DDBJ databases">
        <title>Genomic Encyclopedia of Type Strains, Phase III (KMG-III): the genomes of soil and plant-associated and newly described type strains.</title>
        <authorList>
            <person name="Whitman W."/>
        </authorList>
    </citation>
    <scope>NUCLEOTIDE SEQUENCE [LARGE SCALE GENOMIC DNA]</scope>
    <source>
        <strain evidence="1 2">CGMCC 1.9313</strain>
    </source>
</reference>
<dbReference type="Gene3D" id="2.60.40.1120">
    <property type="entry name" value="Carboxypeptidase-like, regulatory domain"/>
    <property type="match status" value="1"/>
</dbReference>
<dbReference type="OrthoDB" id="5505971at2"/>
<proteinExistence type="predicted"/>
<dbReference type="EMBL" id="PVTH01000001">
    <property type="protein sequence ID" value="PRY55220.1"/>
    <property type="molecule type" value="Genomic_DNA"/>
</dbReference>
<evidence type="ECO:0000313" key="2">
    <source>
        <dbReference type="Proteomes" id="UP000238034"/>
    </source>
</evidence>
<gene>
    <name evidence="1" type="ORF">B0I27_101188</name>
</gene>
<dbReference type="InterPro" id="IPR058093">
    <property type="entry name" value="LA_2272-like"/>
</dbReference>
<dbReference type="InterPro" id="IPR008969">
    <property type="entry name" value="CarboxyPept-like_regulatory"/>
</dbReference>
<dbReference type="AlphaFoldDB" id="A0A2T0UBA4"/>
<dbReference type="Proteomes" id="UP000238034">
    <property type="component" value="Unassembled WGS sequence"/>
</dbReference>
<organism evidence="1 2">
    <name type="scientific">Arcticibacter pallidicorallinus</name>
    <dbReference type="NCBI Taxonomy" id="1259464"/>
    <lineage>
        <taxon>Bacteria</taxon>
        <taxon>Pseudomonadati</taxon>
        <taxon>Bacteroidota</taxon>
        <taxon>Sphingobacteriia</taxon>
        <taxon>Sphingobacteriales</taxon>
        <taxon>Sphingobacteriaceae</taxon>
        <taxon>Arcticibacter</taxon>
    </lineage>
</organism>
<keyword evidence="2" id="KW-1185">Reference proteome</keyword>
<protein>
    <recommendedName>
        <fullName evidence="3">Carboxypeptidase-like protein</fullName>
    </recommendedName>
</protein>
<comment type="caution">
    <text evidence="1">The sequence shown here is derived from an EMBL/GenBank/DDBJ whole genome shotgun (WGS) entry which is preliminary data.</text>
</comment>
<dbReference type="RefSeq" id="WP_106290468.1">
    <property type="nucleotide sequence ID" value="NZ_PVTH01000001.1"/>
</dbReference>